<dbReference type="OrthoDB" id="9797172at2"/>
<dbReference type="InterPro" id="IPR001387">
    <property type="entry name" value="Cro/C1-type_HTH"/>
</dbReference>
<evidence type="ECO:0000259" key="1">
    <source>
        <dbReference type="PROSITE" id="PS50943"/>
    </source>
</evidence>
<accession>A0A1G5G5F4</accession>
<proteinExistence type="predicted"/>
<feature type="domain" description="HTH cro/C1-type" evidence="1">
    <location>
        <begin position="16"/>
        <end position="70"/>
    </location>
</feature>
<name>A0A1G5G5F4_9HYPH</name>
<protein>
    <submittedName>
        <fullName evidence="2">Helix-turn-helix</fullName>
    </submittedName>
</protein>
<dbReference type="GO" id="GO:0003677">
    <property type="term" value="F:DNA binding"/>
    <property type="evidence" value="ECO:0007669"/>
    <property type="project" value="InterPro"/>
</dbReference>
<evidence type="ECO:0000313" key="2">
    <source>
        <dbReference type="EMBL" id="SCY45958.1"/>
    </source>
</evidence>
<keyword evidence="3" id="KW-1185">Reference proteome</keyword>
<dbReference type="Proteomes" id="UP000199569">
    <property type="component" value="Unassembled WGS sequence"/>
</dbReference>
<dbReference type="InterPro" id="IPR010982">
    <property type="entry name" value="Lambda_DNA-bd_dom_sf"/>
</dbReference>
<dbReference type="SMART" id="SM00530">
    <property type="entry name" value="HTH_XRE"/>
    <property type="match status" value="1"/>
</dbReference>
<dbReference type="CDD" id="cd00093">
    <property type="entry name" value="HTH_XRE"/>
    <property type="match status" value="1"/>
</dbReference>
<dbReference type="SUPFAM" id="SSF47413">
    <property type="entry name" value="lambda repressor-like DNA-binding domains"/>
    <property type="match status" value="1"/>
</dbReference>
<dbReference type="RefSeq" id="WP_091132425.1">
    <property type="nucleotide sequence ID" value="NZ_FMVJ01000004.1"/>
</dbReference>
<dbReference type="Gene3D" id="1.10.260.40">
    <property type="entry name" value="lambda repressor-like DNA-binding domains"/>
    <property type="match status" value="1"/>
</dbReference>
<dbReference type="AlphaFoldDB" id="A0A1G5G5F4"/>
<reference evidence="2 3" key="1">
    <citation type="submission" date="2016-10" db="EMBL/GenBank/DDBJ databases">
        <authorList>
            <person name="de Groot N.N."/>
        </authorList>
    </citation>
    <scope>NUCLEOTIDE SEQUENCE [LARGE SCALE GENOMIC DNA]</scope>
    <source>
        <strain evidence="2 3">CGMCC 1.7666</strain>
    </source>
</reference>
<organism evidence="2 3">
    <name type="scientific">Microvirga guangxiensis</name>
    <dbReference type="NCBI Taxonomy" id="549386"/>
    <lineage>
        <taxon>Bacteria</taxon>
        <taxon>Pseudomonadati</taxon>
        <taxon>Pseudomonadota</taxon>
        <taxon>Alphaproteobacteria</taxon>
        <taxon>Hyphomicrobiales</taxon>
        <taxon>Methylobacteriaceae</taxon>
        <taxon>Microvirga</taxon>
    </lineage>
</organism>
<dbReference type="PROSITE" id="PS50943">
    <property type="entry name" value="HTH_CROC1"/>
    <property type="match status" value="1"/>
</dbReference>
<dbReference type="STRING" id="549386.SAMN02927923_01363"/>
<sequence length="137" mass="15210">MKKSTSLIDKEIGTRVRMRRISIGMSQEKLGEMLGLTFQQVQKYEKGMNRISVGRLVDIAKILGVEIHFFFDGIKSAKAEPGFAEDDSPAYIADVMSTPEGLQLIRTFTGIKSAKVRKSIVQLVASLAAQEEEERSS</sequence>
<evidence type="ECO:0000313" key="3">
    <source>
        <dbReference type="Proteomes" id="UP000199569"/>
    </source>
</evidence>
<dbReference type="Pfam" id="PF01381">
    <property type="entry name" value="HTH_3"/>
    <property type="match status" value="1"/>
</dbReference>
<dbReference type="EMBL" id="FMVJ01000004">
    <property type="protein sequence ID" value="SCY45958.1"/>
    <property type="molecule type" value="Genomic_DNA"/>
</dbReference>
<gene>
    <name evidence="2" type="ORF">SAMN02927923_01363</name>
</gene>